<evidence type="ECO:0000313" key="2">
    <source>
        <dbReference type="Proteomes" id="UP001250538"/>
    </source>
</evidence>
<proteinExistence type="predicted"/>
<name>A0AAJ2K134_9BACL</name>
<accession>A0AAJ2K134</accession>
<dbReference type="Gene3D" id="3.20.80.10">
    <property type="entry name" value="Regulatory factor, effector binding domain"/>
    <property type="match status" value="1"/>
</dbReference>
<dbReference type="AlphaFoldDB" id="A0AAJ2K134"/>
<dbReference type="EMBL" id="JAVYAA010000005">
    <property type="protein sequence ID" value="MDT8978605.1"/>
    <property type="molecule type" value="Genomic_DNA"/>
</dbReference>
<dbReference type="Proteomes" id="UP001250538">
    <property type="component" value="Unassembled WGS sequence"/>
</dbReference>
<sequence>MGYDIPEGQEVPSEFDLLHIPAVTYAVFESRETLTDEPDSGQEIQNVCRRIYSEVPFHEFRAGRGAVY</sequence>
<gene>
    <name evidence="1" type="ORF">RQP50_20435</name>
</gene>
<reference evidence="2" key="1">
    <citation type="submission" date="2023-09" db="EMBL/GenBank/DDBJ databases">
        <title>Paenibacillus sp. chi10 Genome sequencing and assembly.</title>
        <authorList>
            <person name="Kim I."/>
        </authorList>
    </citation>
    <scope>NUCLEOTIDE SEQUENCE [LARGE SCALE GENOMIC DNA]</scope>
    <source>
        <strain evidence="2">chi10</strain>
    </source>
</reference>
<comment type="caution">
    <text evidence="1">The sequence shown here is derived from an EMBL/GenBank/DDBJ whole genome shotgun (WGS) entry which is preliminary data.</text>
</comment>
<organism evidence="1 2">
    <name type="scientific">Paenibacillus suaedae</name>
    <dbReference type="NCBI Taxonomy" id="3077233"/>
    <lineage>
        <taxon>Bacteria</taxon>
        <taxon>Bacillati</taxon>
        <taxon>Bacillota</taxon>
        <taxon>Bacilli</taxon>
        <taxon>Bacillales</taxon>
        <taxon>Paenibacillaceae</taxon>
        <taxon>Paenibacillus</taxon>
    </lineage>
</organism>
<keyword evidence="2" id="KW-1185">Reference proteome</keyword>
<protein>
    <submittedName>
        <fullName evidence="1">Uncharacterized protein</fullName>
    </submittedName>
</protein>
<evidence type="ECO:0000313" key="1">
    <source>
        <dbReference type="EMBL" id="MDT8978605.1"/>
    </source>
</evidence>
<dbReference type="InterPro" id="IPR011256">
    <property type="entry name" value="Reg_factor_effector_dom_sf"/>
</dbReference>